<dbReference type="GO" id="GO:0009239">
    <property type="term" value="P:enterobactin biosynthetic process"/>
    <property type="evidence" value="ECO:0007669"/>
    <property type="project" value="InterPro"/>
</dbReference>
<feature type="binding site" evidence="1">
    <location>
        <position position="153"/>
    </location>
    <ligand>
        <name>CoA</name>
        <dbReference type="ChEBI" id="CHEBI:57287"/>
    </ligand>
</feature>
<dbReference type="STRING" id="336292.SAMN05660710_01886"/>
<feature type="binding site" evidence="2">
    <location>
        <position position="109"/>
    </location>
    <ligand>
        <name>Mg(2+)</name>
        <dbReference type="ChEBI" id="CHEBI:18420"/>
    </ligand>
</feature>
<feature type="binding site" evidence="1">
    <location>
        <position position="149"/>
    </location>
    <ligand>
        <name>CoA</name>
        <dbReference type="ChEBI" id="CHEBI:57287"/>
    </ligand>
</feature>
<dbReference type="SUPFAM" id="SSF56214">
    <property type="entry name" value="4'-phosphopantetheinyl transferase"/>
    <property type="match status" value="1"/>
</dbReference>
<dbReference type="Pfam" id="PF17837">
    <property type="entry name" value="4PPT_N"/>
    <property type="match status" value="1"/>
</dbReference>
<name>A0A1G5GQR2_9RHOB</name>
<evidence type="ECO:0000256" key="2">
    <source>
        <dbReference type="PIRSR" id="PIRSR603542-2"/>
    </source>
</evidence>
<keyword evidence="2" id="KW-0460">Magnesium</keyword>
<feature type="domain" description="4'-phosphopantetheinyl transferase N-terminal" evidence="3">
    <location>
        <begin position="32"/>
        <end position="98"/>
    </location>
</feature>
<keyword evidence="4" id="KW-0808">Transferase</keyword>
<reference evidence="4 5" key="1">
    <citation type="submission" date="2016-10" db="EMBL/GenBank/DDBJ databases">
        <authorList>
            <person name="de Groot N.N."/>
        </authorList>
    </citation>
    <scope>NUCLEOTIDE SEQUENCE [LARGE SCALE GENOMIC DNA]</scope>
    <source>
        <strain evidence="4 5">CGMCC 1.8925</strain>
    </source>
</reference>
<dbReference type="InterPro" id="IPR003542">
    <property type="entry name" value="Enbac_synth_compD-like"/>
</dbReference>
<evidence type="ECO:0000256" key="1">
    <source>
        <dbReference type="PIRSR" id="PIRSR603542-1"/>
    </source>
</evidence>
<feature type="binding site" evidence="1">
    <location>
        <begin position="87"/>
        <end position="88"/>
    </location>
    <ligand>
        <name>CoA</name>
        <dbReference type="ChEBI" id="CHEBI:57287"/>
    </ligand>
</feature>
<comment type="cofactor">
    <cofactor evidence="2">
        <name>Mg(2+)</name>
        <dbReference type="ChEBI" id="CHEBI:18420"/>
    </cofactor>
</comment>
<dbReference type="EMBL" id="FMVT01000005">
    <property type="protein sequence ID" value="SCY53876.1"/>
    <property type="molecule type" value="Genomic_DNA"/>
</dbReference>
<protein>
    <submittedName>
        <fullName evidence="4">4'-phosphopantetheinyl transferase EntD (Siderophore biosynthesis)</fullName>
    </submittedName>
</protein>
<feature type="binding site" evidence="1">
    <location>
        <position position="109"/>
    </location>
    <ligand>
        <name>CoA</name>
        <dbReference type="ChEBI" id="CHEBI:57287"/>
    </ligand>
</feature>
<accession>A0A1G5GQR2</accession>
<dbReference type="InterPro" id="IPR041354">
    <property type="entry name" value="4PPT_N"/>
</dbReference>
<dbReference type="OrthoDB" id="8210607at2"/>
<proteinExistence type="predicted"/>
<gene>
    <name evidence="4" type="ORF">SAMN05660710_01886</name>
</gene>
<evidence type="ECO:0000313" key="4">
    <source>
        <dbReference type="EMBL" id="SCY53876.1"/>
    </source>
</evidence>
<dbReference type="AlphaFoldDB" id="A0A1G5GQR2"/>
<feature type="binding site" evidence="1">
    <location>
        <position position="163"/>
    </location>
    <ligand>
        <name>CoA</name>
        <dbReference type="ChEBI" id="CHEBI:57287"/>
    </ligand>
</feature>
<dbReference type="InterPro" id="IPR037143">
    <property type="entry name" value="4-PPantetheinyl_Trfase_dom_sf"/>
</dbReference>
<dbReference type="RefSeq" id="WP_139165922.1">
    <property type="nucleotide sequence ID" value="NZ_FMVT01000005.1"/>
</dbReference>
<feature type="binding site" evidence="1">
    <location>
        <position position="51"/>
    </location>
    <ligand>
        <name>CoA</name>
        <dbReference type="ChEBI" id="CHEBI:57287"/>
    </ligand>
</feature>
<feature type="binding site" evidence="1">
    <location>
        <position position="43"/>
    </location>
    <ligand>
        <name>CoA</name>
        <dbReference type="ChEBI" id="CHEBI:57287"/>
    </ligand>
</feature>
<dbReference type="GO" id="GO:0009366">
    <property type="term" value="C:enterobactin synthetase complex"/>
    <property type="evidence" value="ECO:0007669"/>
    <property type="project" value="InterPro"/>
</dbReference>
<dbReference type="Proteomes" id="UP000199502">
    <property type="component" value="Unassembled WGS sequence"/>
</dbReference>
<keyword evidence="5" id="KW-1185">Reference proteome</keyword>
<feature type="binding site" evidence="2">
    <location>
        <position position="111"/>
    </location>
    <ligand>
        <name>Mg(2+)</name>
        <dbReference type="ChEBI" id="CHEBI:18420"/>
    </ligand>
</feature>
<evidence type="ECO:0000259" key="3">
    <source>
        <dbReference type="Pfam" id="PF17837"/>
    </source>
</evidence>
<sequence>MIGGALRALLPAGVGLGLQPLDVPAPPLWPGEAEAVRRAVPARQREFAAGRAAARVALRDAGLPAASLPVGPDRAPLWPAGICGSISHGGTLAAALAARKSDWPSLGLDLEPALPLEEELAGLVRAPGDDDGGVLPPALAAKLIFSAKEAAFKAQFPLTGLWLDYTEVALRLAPQGFTLTLGRATLHGRWTLAEGLFATVLVIGAAEARALPARTAQLPPV</sequence>
<dbReference type="PRINTS" id="PR01399">
    <property type="entry name" value="ENTSNTHTASED"/>
</dbReference>
<dbReference type="PANTHER" id="PTHR38096:SF1">
    <property type="entry name" value="ENTEROBACTIN SYNTHASE COMPONENT D"/>
    <property type="match status" value="1"/>
</dbReference>
<dbReference type="GO" id="GO:0005886">
    <property type="term" value="C:plasma membrane"/>
    <property type="evidence" value="ECO:0007669"/>
    <property type="project" value="TreeGrafter"/>
</dbReference>
<dbReference type="GO" id="GO:0008897">
    <property type="term" value="F:holo-[acyl-carrier-protein] synthase activity"/>
    <property type="evidence" value="ECO:0007669"/>
    <property type="project" value="InterPro"/>
</dbReference>
<dbReference type="GO" id="GO:0000287">
    <property type="term" value="F:magnesium ion binding"/>
    <property type="evidence" value="ECO:0007669"/>
    <property type="project" value="InterPro"/>
</dbReference>
<keyword evidence="2" id="KW-0479">Metal-binding</keyword>
<dbReference type="PANTHER" id="PTHR38096">
    <property type="entry name" value="ENTEROBACTIN SYNTHASE COMPONENT D"/>
    <property type="match status" value="1"/>
</dbReference>
<evidence type="ECO:0000313" key="5">
    <source>
        <dbReference type="Proteomes" id="UP000199502"/>
    </source>
</evidence>
<organism evidence="4 5">
    <name type="scientific">Paracoccus tibetensis</name>
    <dbReference type="NCBI Taxonomy" id="336292"/>
    <lineage>
        <taxon>Bacteria</taxon>
        <taxon>Pseudomonadati</taxon>
        <taxon>Pseudomonadota</taxon>
        <taxon>Alphaproteobacteria</taxon>
        <taxon>Rhodobacterales</taxon>
        <taxon>Paracoccaceae</taxon>
        <taxon>Paracoccus</taxon>
    </lineage>
</organism>